<keyword evidence="2" id="KW-1185">Reference proteome</keyword>
<dbReference type="Proteomes" id="UP000283269">
    <property type="component" value="Unassembled WGS sequence"/>
</dbReference>
<organism evidence="1 2">
    <name type="scientific">Psilocybe cyanescens</name>
    <dbReference type="NCBI Taxonomy" id="93625"/>
    <lineage>
        <taxon>Eukaryota</taxon>
        <taxon>Fungi</taxon>
        <taxon>Dikarya</taxon>
        <taxon>Basidiomycota</taxon>
        <taxon>Agaricomycotina</taxon>
        <taxon>Agaricomycetes</taxon>
        <taxon>Agaricomycetidae</taxon>
        <taxon>Agaricales</taxon>
        <taxon>Agaricineae</taxon>
        <taxon>Strophariaceae</taxon>
        <taxon>Psilocybe</taxon>
    </lineage>
</organism>
<dbReference type="AlphaFoldDB" id="A0A409XQ53"/>
<proteinExistence type="predicted"/>
<name>A0A409XQ53_PSICY</name>
<protein>
    <submittedName>
        <fullName evidence="1">Uncharacterized protein</fullName>
    </submittedName>
</protein>
<accession>A0A409XQ53</accession>
<dbReference type="EMBL" id="NHYD01000896">
    <property type="protein sequence ID" value="PPQ92943.1"/>
    <property type="molecule type" value="Genomic_DNA"/>
</dbReference>
<evidence type="ECO:0000313" key="2">
    <source>
        <dbReference type="Proteomes" id="UP000283269"/>
    </source>
</evidence>
<sequence>MPSPSALLRSFCSISLRQLFSRYHLSLNAGSIRLSISRKNSMIETLRSRSRTTPSVSQATTRTSFMRSTSFEPFVLHKVTETQ</sequence>
<evidence type="ECO:0000313" key="1">
    <source>
        <dbReference type="EMBL" id="PPQ92943.1"/>
    </source>
</evidence>
<reference evidence="1 2" key="1">
    <citation type="journal article" date="2018" name="Evol. Lett.">
        <title>Horizontal gene cluster transfer increased hallucinogenic mushroom diversity.</title>
        <authorList>
            <person name="Reynolds H.T."/>
            <person name="Vijayakumar V."/>
            <person name="Gluck-Thaler E."/>
            <person name="Korotkin H.B."/>
            <person name="Matheny P.B."/>
            <person name="Slot J.C."/>
        </authorList>
    </citation>
    <scope>NUCLEOTIDE SEQUENCE [LARGE SCALE GENOMIC DNA]</scope>
    <source>
        <strain evidence="1 2">2631</strain>
    </source>
</reference>
<dbReference type="InParanoid" id="A0A409XQ53"/>
<comment type="caution">
    <text evidence="1">The sequence shown here is derived from an EMBL/GenBank/DDBJ whole genome shotgun (WGS) entry which is preliminary data.</text>
</comment>
<gene>
    <name evidence="1" type="ORF">CVT25_000107</name>
</gene>